<evidence type="ECO:0000256" key="5">
    <source>
        <dbReference type="ARBA" id="ARBA00023242"/>
    </source>
</evidence>
<feature type="region of interest" description="Disordered" evidence="6">
    <location>
        <begin position="218"/>
        <end position="254"/>
    </location>
</feature>
<protein>
    <recommendedName>
        <fullName evidence="9">Transcriptional adapter 3</fullName>
    </recommendedName>
</protein>
<dbReference type="GO" id="GO:0005634">
    <property type="term" value="C:nucleus"/>
    <property type="evidence" value="ECO:0007669"/>
    <property type="project" value="UniProtKB-SubCell"/>
</dbReference>
<feature type="compositionally biased region" description="Polar residues" evidence="6">
    <location>
        <begin position="435"/>
        <end position="448"/>
    </location>
</feature>
<keyword evidence="4" id="KW-0804">Transcription</keyword>
<dbReference type="Pfam" id="PF10198">
    <property type="entry name" value="Ada3"/>
    <property type="match status" value="1"/>
</dbReference>
<feature type="compositionally biased region" description="Acidic residues" evidence="6">
    <location>
        <begin position="532"/>
        <end position="544"/>
    </location>
</feature>
<feature type="region of interest" description="Disordered" evidence="6">
    <location>
        <begin position="431"/>
        <end position="559"/>
    </location>
</feature>
<keyword evidence="3" id="KW-0805">Transcription regulation</keyword>
<evidence type="ECO:0000256" key="6">
    <source>
        <dbReference type="SAM" id="MobiDB-lite"/>
    </source>
</evidence>
<feature type="compositionally biased region" description="Basic and acidic residues" evidence="6">
    <location>
        <begin position="475"/>
        <end position="485"/>
    </location>
</feature>
<evidence type="ECO:0000256" key="2">
    <source>
        <dbReference type="ARBA" id="ARBA00005330"/>
    </source>
</evidence>
<comment type="similarity">
    <text evidence="2">Belongs to the NGG1 family.</text>
</comment>
<evidence type="ECO:0000256" key="4">
    <source>
        <dbReference type="ARBA" id="ARBA00023163"/>
    </source>
</evidence>
<keyword evidence="8" id="KW-1185">Reference proteome</keyword>
<feature type="compositionally biased region" description="Polar residues" evidence="6">
    <location>
        <begin position="515"/>
        <end position="531"/>
    </location>
</feature>
<dbReference type="GO" id="GO:0003713">
    <property type="term" value="F:transcription coactivator activity"/>
    <property type="evidence" value="ECO:0007669"/>
    <property type="project" value="TreeGrafter"/>
</dbReference>
<dbReference type="GO" id="GO:0006357">
    <property type="term" value="P:regulation of transcription by RNA polymerase II"/>
    <property type="evidence" value="ECO:0007669"/>
    <property type="project" value="TreeGrafter"/>
</dbReference>
<proteinExistence type="inferred from homology"/>
<gene>
    <name evidence="7" type="ORF">WMSIL1_LOCUS12018</name>
</gene>
<feature type="region of interest" description="Disordered" evidence="6">
    <location>
        <begin position="590"/>
        <end position="615"/>
    </location>
</feature>
<dbReference type="InterPro" id="IPR019340">
    <property type="entry name" value="Histone_AcTrfase_su3"/>
</dbReference>
<evidence type="ECO:0008006" key="9">
    <source>
        <dbReference type="Google" id="ProtNLM"/>
    </source>
</evidence>
<evidence type="ECO:0000313" key="7">
    <source>
        <dbReference type="EMBL" id="VUZ53709.1"/>
    </source>
</evidence>
<keyword evidence="5" id="KW-0539">Nucleus</keyword>
<organism evidence="7 8">
    <name type="scientific">Hymenolepis diminuta</name>
    <name type="common">Rat tapeworm</name>
    <dbReference type="NCBI Taxonomy" id="6216"/>
    <lineage>
        <taxon>Eukaryota</taxon>
        <taxon>Metazoa</taxon>
        <taxon>Spiralia</taxon>
        <taxon>Lophotrochozoa</taxon>
        <taxon>Platyhelminthes</taxon>
        <taxon>Cestoda</taxon>
        <taxon>Eucestoda</taxon>
        <taxon>Cyclophyllidea</taxon>
        <taxon>Hymenolepididae</taxon>
        <taxon>Hymenolepis</taxon>
    </lineage>
</organism>
<dbReference type="PANTHER" id="PTHR13556">
    <property type="entry name" value="TRANSCRIPTIONAL ADAPTER 3-RELATED"/>
    <property type="match status" value="1"/>
</dbReference>
<evidence type="ECO:0000256" key="1">
    <source>
        <dbReference type="ARBA" id="ARBA00004123"/>
    </source>
</evidence>
<feature type="region of interest" description="Disordered" evidence="6">
    <location>
        <begin position="127"/>
        <end position="169"/>
    </location>
</feature>
<dbReference type="Proteomes" id="UP000321570">
    <property type="component" value="Unassembled WGS sequence"/>
</dbReference>
<dbReference type="AlphaFoldDB" id="A0A564Z336"/>
<feature type="compositionally biased region" description="Basic and acidic residues" evidence="6">
    <location>
        <begin position="221"/>
        <end position="239"/>
    </location>
</feature>
<accession>A0A564Z336</accession>
<name>A0A564Z336_HYMDI</name>
<comment type="subcellular location">
    <subcellularLocation>
        <location evidence="1">Nucleus</location>
    </subcellularLocation>
</comment>
<feature type="compositionally biased region" description="Pro residues" evidence="6">
    <location>
        <begin position="456"/>
        <end position="465"/>
    </location>
</feature>
<sequence>MKHHSRSKKALNETAAYVIEHSSVDITSQCQILHQLSESGEVNLLDLPRLQTELERILAANTQRMACITRYLRGEPMPEPVLRSLGLMEPDPDNQPQHPLETARLIQAKSEESSSCFRASTNPDNPLSIIISNKKDQPLEVKTEGHNAGQDDKEKAKEASKSMPASPLPSPCEIPNRFWALMEPYCADITESNISYLEGILRSYVEEATTSKYFQLPQSKYPRDNDHISSKRLRRDTSTKSEIGANNDDNAEASTNFSQFSEALKSATEMVTLARRVDTQLKEMKPASSSSVESLLGSLEKNLYDDNVSSVLRRAVAHMAQEIVDKTDGSAHTTAREDVIENGSGTMVPVTSSDLSRVCSQQLKNLARQLQVSSSFRVEKKIGQAIEELGLFPITLYLNHLSHRPDKPLLHFPEKVNAVLPFPFHLGASNHEASETSPATDSKSSLSNGLDHPAPPKDLPPPASPKSPQKSNRRARSETAVEVRPKGPSSAVQSNGCSPPQSELKNGGSGEVEGNTDTVVNTASSTDPSTTNEEEDTCPADAEIDGSNADTTDEVPSIPPVTLQADYEETSELPNDPNNETLRPHQVENHKSLSTALKSDESISEGQDKKEGNLSTAACNGDVDVALGEGNEWFVGSFLQVNGTDEDEDFSNCILNLTSSSSKNAAGGSVIEAASGSSDQITLAVMRRQRELRQLCASNHNILHRLVQAARRDLQRQEIQRRLAIADADVLEAYNKLESYKAQKRTALKRDRDFAWKTLKERQKIRAELDAFDKKPP</sequence>
<evidence type="ECO:0000313" key="8">
    <source>
        <dbReference type="Proteomes" id="UP000321570"/>
    </source>
</evidence>
<feature type="compositionally biased region" description="Polar residues" evidence="6">
    <location>
        <begin position="490"/>
        <end position="504"/>
    </location>
</feature>
<feature type="compositionally biased region" description="Basic and acidic residues" evidence="6">
    <location>
        <begin position="598"/>
        <end position="612"/>
    </location>
</feature>
<feature type="compositionally biased region" description="Basic and acidic residues" evidence="6">
    <location>
        <begin position="133"/>
        <end position="160"/>
    </location>
</feature>
<evidence type="ECO:0000256" key="3">
    <source>
        <dbReference type="ARBA" id="ARBA00023015"/>
    </source>
</evidence>
<dbReference type="PANTHER" id="PTHR13556:SF2">
    <property type="entry name" value="TRANSCRIPTIONAL ADAPTER 3"/>
    <property type="match status" value="1"/>
</dbReference>
<reference evidence="7 8" key="1">
    <citation type="submission" date="2019-07" db="EMBL/GenBank/DDBJ databases">
        <authorList>
            <person name="Jastrzebski P J."/>
            <person name="Paukszto L."/>
            <person name="Jastrzebski P J."/>
        </authorList>
    </citation>
    <scope>NUCLEOTIDE SEQUENCE [LARGE SCALE GENOMIC DNA]</scope>
    <source>
        <strain evidence="7 8">WMS-il1</strain>
    </source>
</reference>
<dbReference type="EMBL" id="CABIJS010000566">
    <property type="protein sequence ID" value="VUZ53709.1"/>
    <property type="molecule type" value="Genomic_DNA"/>
</dbReference>
<dbReference type="GO" id="GO:0000124">
    <property type="term" value="C:SAGA complex"/>
    <property type="evidence" value="ECO:0007669"/>
    <property type="project" value="TreeGrafter"/>
</dbReference>